<dbReference type="EC" id="6.4.1.3" evidence="1"/>
<protein>
    <submittedName>
        <fullName evidence="1">Acetyl-CoA/propionyl-CoA carboxylase biotin carboxyl carrier protein</fullName>
        <ecNumber evidence="1">6.3.4.14</ecNumber>
        <ecNumber evidence="1">6.4.1.2</ecNumber>
        <ecNumber evidence="1">6.4.1.3</ecNumber>
    </submittedName>
</protein>
<evidence type="ECO:0000313" key="2">
    <source>
        <dbReference type="Proteomes" id="UP001549207"/>
    </source>
</evidence>
<comment type="caution">
    <text evidence="1">The sequence shown here is derived from an EMBL/GenBank/DDBJ whole genome shotgun (WGS) entry which is preliminary data.</text>
</comment>
<reference evidence="1" key="1">
    <citation type="submission" date="2024-06" db="EMBL/GenBank/DDBJ databases">
        <title>Genomic Encyclopedia of Type Strains, Phase IV (KMG-IV): sequencing the most valuable type-strain genomes for metagenomic binning, comparative biology and taxonomic classification.</title>
        <authorList>
            <person name="Goeker M."/>
        </authorList>
    </citation>
    <scope>NUCLEOTIDE SEQUENCE</scope>
    <source>
        <strain evidence="1">SJCon</strain>
    </source>
</reference>
<accession>A0ACC6TBR0</accession>
<dbReference type="EC" id="6.4.1.2" evidence="1"/>
<dbReference type="Proteomes" id="UP001549207">
    <property type="component" value="Unassembled WGS sequence"/>
</dbReference>
<proteinExistence type="predicted"/>
<sequence>MSANLEQSAGTTQSTLTKVLIANRGEIAVRIIRAARDEGIASVAVYADPDRDALHVRLADEAYALGGNTAAESYLVMDKIIDAARQSGADAIHPGYGFLAENAQFAARVIEAGITWIGPSPEAISALGDKVQARHIAEKVGAPLVPGTADPVESAEEILAFVDRHGLPVAIKAAFGGGGRGIKVARTREEIPELYESAVREATAAFGRGECFIERFLDAPRHVETQCLADAHGNVVVVSTRDCSLQRRNQKLVEEAPAPFLTEDQNRRLYESSKAILKEAGYLGAGTCEFLVGQDGTISFLEVNTRLQVEHCVSEEVTGIDLVREQFRLARGEELGYGDPEVRGHSFEFRITGEDPGRNFMPAPGTVRVLKNPTGPGVRIDSGIEQGDVISGNFDSMLSKLIVTGASRPQALQRARRALEEMVVEGIPTVIPFDLAVVSDPAFAPAEGPFKVHTRWIETEFSNNLPAWTPDGTAEGEAAEDRQRVVVEVGGKRLEVVLPASLASAGAGAAVASKPAKSKKRSRSGGPAAATGNALASPMQGTIVKVAVTDGDIVVEGDLVVVLEAMKMEQPLTAHRSGTITGLTAAAGETVSAGAVIAIIED</sequence>
<dbReference type="EC" id="6.3.4.14" evidence="1"/>
<dbReference type="EMBL" id="JBEPNJ010000002">
    <property type="protein sequence ID" value="MET3771098.1"/>
    <property type="molecule type" value="Genomic_DNA"/>
</dbReference>
<name>A0ACC6TBR0_9MICC</name>
<keyword evidence="2" id="KW-1185">Reference proteome</keyword>
<keyword evidence="1" id="KW-0436">Ligase</keyword>
<evidence type="ECO:0000313" key="1">
    <source>
        <dbReference type="EMBL" id="MET3771098.1"/>
    </source>
</evidence>
<gene>
    <name evidence="1" type="ORF">ABIC98_000729</name>
</gene>
<organism evidence="1 2">
    <name type="scientific">Arthrobacter nitrophenolicus</name>
    <dbReference type="NCBI Taxonomy" id="683150"/>
    <lineage>
        <taxon>Bacteria</taxon>
        <taxon>Bacillati</taxon>
        <taxon>Actinomycetota</taxon>
        <taxon>Actinomycetes</taxon>
        <taxon>Micrococcales</taxon>
        <taxon>Micrococcaceae</taxon>
        <taxon>Arthrobacter</taxon>
    </lineage>
</organism>